<proteinExistence type="predicted"/>
<protein>
    <submittedName>
        <fullName evidence="1">Uncharacterized protein</fullName>
    </submittedName>
</protein>
<sequence>MWIEFLLLTLSKDPKRKELIYKKKNILTEPKVIPKQVIKSVQYNDGKEVTSGNPYTAKIILETGLNITKTYYLFATESEASNASATSVAISQNAINATAVASTNKTEWTFKVNATKDHNKTKLLVVVETDADHKSNLGTGNVTYSPTVSTPVIESVQYNDGKEVTSGNPYTAKIILETGLNITKTYYLFATESEASNASATSVAISQNAINATAVASTNKTEWTFKVNATKDHNKTKLLVVVETDADHKSNLGTGNVTYSPTVSTPVIESVQYNDGKEVTSGNPYTAKIILETGLNITKTYYLFATESEASNASATSVAISQNAINATAVASTNKTEWTFKVNATKDHNKTKLLVVVETDADHKSNLGTGNVTYSPTVSTPVIESVQYNDGKEVTSGNPYTAKIILETGLNITKTYYLFATESEASNASATSVAISQNAINATAVASTNKTEWTFKVNATKDHNKTKLLVVVETDADHKSNLGTGNVTYSPTVSTPVIESVQYNDGKEVTSGNPYTAKIILETGLNITKTYYLFATESEASNASATSVAISQNAINATA</sequence>
<keyword evidence="2" id="KW-1185">Reference proteome</keyword>
<dbReference type="AlphaFoldDB" id="A2G8W2"/>
<dbReference type="VEuPathDB" id="TrichDB:TVAG_064400"/>
<name>A2G8W2_TRIV3</name>
<dbReference type="VEuPathDB" id="TrichDB:TVAGG3_0295930"/>
<reference evidence="1" key="2">
    <citation type="journal article" date="2007" name="Science">
        <title>Draft genome sequence of the sexually transmitted pathogen Trichomonas vaginalis.</title>
        <authorList>
            <person name="Carlton J.M."/>
            <person name="Hirt R.P."/>
            <person name="Silva J.C."/>
            <person name="Delcher A.L."/>
            <person name="Schatz M."/>
            <person name="Zhao Q."/>
            <person name="Wortman J.R."/>
            <person name="Bidwell S.L."/>
            <person name="Alsmark U.C.M."/>
            <person name="Besteiro S."/>
            <person name="Sicheritz-Ponten T."/>
            <person name="Noel C.J."/>
            <person name="Dacks J.B."/>
            <person name="Foster P.G."/>
            <person name="Simillion C."/>
            <person name="Van de Peer Y."/>
            <person name="Miranda-Saavedra D."/>
            <person name="Barton G.J."/>
            <person name="Westrop G.D."/>
            <person name="Mueller S."/>
            <person name="Dessi D."/>
            <person name="Fiori P.L."/>
            <person name="Ren Q."/>
            <person name="Paulsen I."/>
            <person name="Zhang H."/>
            <person name="Bastida-Corcuera F.D."/>
            <person name="Simoes-Barbosa A."/>
            <person name="Brown M.T."/>
            <person name="Hayes R.D."/>
            <person name="Mukherjee M."/>
            <person name="Okumura C.Y."/>
            <person name="Schneider R."/>
            <person name="Smith A.J."/>
            <person name="Vanacova S."/>
            <person name="Villalvazo M."/>
            <person name="Haas B.J."/>
            <person name="Pertea M."/>
            <person name="Feldblyum T.V."/>
            <person name="Utterback T.R."/>
            <person name="Shu C.L."/>
            <person name="Osoegawa K."/>
            <person name="de Jong P.J."/>
            <person name="Hrdy I."/>
            <person name="Horvathova L."/>
            <person name="Zubacova Z."/>
            <person name="Dolezal P."/>
            <person name="Malik S.B."/>
            <person name="Logsdon J.M. Jr."/>
            <person name="Henze K."/>
            <person name="Gupta A."/>
            <person name="Wang C.C."/>
            <person name="Dunne R.L."/>
            <person name="Upcroft J.A."/>
            <person name="Upcroft P."/>
            <person name="White O."/>
            <person name="Salzberg S.L."/>
            <person name="Tang P."/>
            <person name="Chiu C.-H."/>
            <person name="Lee Y.-S."/>
            <person name="Embley T.M."/>
            <person name="Coombs G.H."/>
            <person name="Mottram J.C."/>
            <person name="Tachezy J."/>
            <person name="Fraser-Liggett C.M."/>
            <person name="Johnson P.J."/>
        </authorList>
    </citation>
    <scope>NUCLEOTIDE SEQUENCE [LARGE SCALE GENOMIC DNA]</scope>
    <source>
        <strain evidence="1">G3</strain>
    </source>
</reference>
<dbReference type="EMBL" id="DS114659">
    <property type="protein sequence ID" value="EAX86403.1"/>
    <property type="molecule type" value="Genomic_DNA"/>
</dbReference>
<evidence type="ECO:0000313" key="2">
    <source>
        <dbReference type="Proteomes" id="UP000001542"/>
    </source>
</evidence>
<dbReference type="InParanoid" id="A2G8W2"/>
<feature type="non-terminal residue" evidence="1">
    <location>
        <position position="559"/>
    </location>
</feature>
<evidence type="ECO:0000313" key="1">
    <source>
        <dbReference type="EMBL" id="EAX86403.1"/>
    </source>
</evidence>
<organism evidence="1 2">
    <name type="scientific">Trichomonas vaginalis (strain ATCC PRA-98 / G3)</name>
    <dbReference type="NCBI Taxonomy" id="412133"/>
    <lineage>
        <taxon>Eukaryota</taxon>
        <taxon>Metamonada</taxon>
        <taxon>Parabasalia</taxon>
        <taxon>Trichomonadida</taxon>
        <taxon>Trichomonadidae</taxon>
        <taxon>Trichomonas</taxon>
    </lineage>
</organism>
<dbReference type="Proteomes" id="UP000001542">
    <property type="component" value="Unassembled WGS sequence"/>
</dbReference>
<reference evidence="1" key="1">
    <citation type="submission" date="2006-10" db="EMBL/GenBank/DDBJ databases">
        <authorList>
            <person name="Amadeo P."/>
            <person name="Zhao Q."/>
            <person name="Wortman J."/>
            <person name="Fraser-Liggett C."/>
            <person name="Carlton J."/>
        </authorList>
    </citation>
    <scope>NUCLEOTIDE SEQUENCE</scope>
    <source>
        <strain evidence="1">G3</strain>
    </source>
</reference>
<gene>
    <name evidence="1" type="ORF">TVAG_064400</name>
</gene>
<accession>A2G8W2</accession>
<dbReference type="VEuPathDB" id="TrichDB:TVAGG3_0295910"/>